<feature type="region of interest" description="Disordered" evidence="8">
    <location>
        <begin position="1"/>
        <end position="21"/>
    </location>
</feature>
<dbReference type="Gene3D" id="3.40.50.150">
    <property type="entry name" value="Vaccinia Virus protein VP39"/>
    <property type="match status" value="1"/>
</dbReference>
<evidence type="ECO:0000256" key="6">
    <source>
        <dbReference type="ARBA" id="ARBA00059465"/>
    </source>
</evidence>
<feature type="binding site" evidence="7">
    <location>
        <position position="354"/>
    </location>
    <ligand>
        <name>S-adenosyl-L-methionine</name>
        <dbReference type="ChEBI" id="CHEBI:59789"/>
    </ligand>
</feature>
<feature type="domain" description="SAM-dependent MTase RsmB/NOP-type" evidence="9">
    <location>
        <begin position="182"/>
        <end position="471"/>
    </location>
</feature>
<feature type="active site" description="Nucleophile" evidence="7">
    <location>
        <position position="407"/>
    </location>
</feature>
<evidence type="ECO:0000256" key="7">
    <source>
        <dbReference type="PROSITE-ProRule" id="PRU01023"/>
    </source>
</evidence>
<comment type="similarity">
    <text evidence="1 7">Belongs to the class I-like SAM-binding methyltransferase superfamily. RsmB/NOP family.</text>
</comment>
<dbReference type="InterPro" id="IPR001678">
    <property type="entry name" value="MeTrfase_RsmB-F_NOP2_dom"/>
</dbReference>
<dbReference type="EC" id="2.1.1.176" evidence="10"/>
<feature type="binding site" evidence="7">
    <location>
        <position position="333"/>
    </location>
    <ligand>
        <name>S-adenosyl-L-methionine</name>
        <dbReference type="ChEBI" id="CHEBI:59789"/>
    </ligand>
</feature>
<comment type="caution">
    <text evidence="10">The sequence shown here is derived from an EMBL/GenBank/DDBJ whole genome shotgun (WGS) entry which is preliminary data.</text>
</comment>
<dbReference type="GO" id="GO:0001510">
    <property type="term" value="P:RNA methylation"/>
    <property type="evidence" value="ECO:0007669"/>
    <property type="project" value="InterPro"/>
</dbReference>
<keyword evidence="11" id="KW-1185">Reference proteome</keyword>
<dbReference type="InterPro" id="IPR006027">
    <property type="entry name" value="NusB_RsmB_TIM44"/>
</dbReference>
<dbReference type="InterPro" id="IPR035926">
    <property type="entry name" value="NusB-like_sf"/>
</dbReference>
<evidence type="ECO:0000313" key="10">
    <source>
        <dbReference type="EMBL" id="MBG6141846.1"/>
    </source>
</evidence>
<dbReference type="GO" id="GO:0003723">
    <property type="term" value="F:RNA binding"/>
    <property type="evidence" value="ECO:0007669"/>
    <property type="project" value="UniProtKB-UniRule"/>
</dbReference>
<feature type="compositionally biased region" description="Basic and acidic residues" evidence="8">
    <location>
        <begin position="1"/>
        <end position="11"/>
    </location>
</feature>
<dbReference type="Pfam" id="PF01189">
    <property type="entry name" value="Methyltr_RsmB-F"/>
    <property type="match status" value="1"/>
</dbReference>
<name>A0A8J7KPZ0_9ACTN</name>
<dbReference type="PROSITE" id="PS01153">
    <property type="entry name" value="NOL1_NOP2_SUN"/>
    <property type="match status" value="1"/>
</dbReference>
<evidence type="ECO:0000259" key="9">
    <source>
        <dbReference type="PROSITE" id="PS51686"/>
    </source>
</evidence>
<feature type="binding site" evidence="7">
    <location>
        <position position="309"/>
    </location>
    <ligand>
        <name>S-adenosyl-L-methionine</name>
        <dbReference type="ChEBI" id="CHEBI:59789"/>
    </ligand>
</feature>
<organism evidence="10 11">
    <name type="scientific">Longispora fulva</name>
    <dbReference type="NCBI Taxonomy" id="619741"/>
    <lineage>
        <taxon>Bacteria</taxon>
        <taxon>Bacillati</taxon>
        <taxon>Actinomycetota</taxon>
        <taxon>Actinomycetes</taxon>
        <taxon>Micromonosporales</taxon>
        <taxon>Micromonosporaceae</taxon>
        <taxon>Longispora</taxon>
    </lineage>
</organism>
<evidence type="ECO:0000256" key="1">
    <source>
        <dbReference type="ARBA" id="ARBA00007494"/>
    </source>
</evidence>
<dbReference type="FunFam" id="3.40.50.150:FF:000257">
    <property type="entry name" value="16S rRNA methyltransferase"/>
    <property type="match status" value="1"/>
</dbReference>
<dbReference type="InterPro" id="IPR029063">
    <property type="entry name" value="SAM-dependent_MTases_sf"/>
</dbReference>
<dbReference type="SUPFAM" id="SSF48013">
    <property type="entry name" value="NusB-like"/>
    <property type="match status" value="1"/>
</dbReference>
<keyword evidence="2 7" id="KW-0489">Methyltransferase</keyword>
<dbReference type="PROSITE" id="PS51686">
    <property type="entry name" value="SAM_MT_RSMB_NOP"/>
    <property type="match status" value="1"/>
</dbReference>
<evidence type="ECO:0000256" key="2">
    <source>
        <dbReference type="ARBA" id="ARBA00022603"/>
    </source>
</evidence>
<dbReference type="AlphaFoldDB" id="A0A8J7KPZ0"/>
<sequence length="472" mass="50613">MGAGRPDRGGGEARGPAKRPNLPVDAPRFVAFQVIRAVSDNDAYANLALPGLLRERQLSGLDAAFATELTYGTLRSLGTLDRIIDRNVDREPDSAVRDALRMGAYQLLYTRVPPHAAVDTTVTLVRETVNDGAAKFANAIMRRVSEHTLEDWLATVAPDAAENPAGNLAARTAHPEWIVRAFTDALGKDAAEITELLEADNVRPPVHLAARPGRITQEELMAESGGSAGQWSPYAVTLAGGDPGALSSIHKGRSHVQDEGSQLVATAVVNVPVQGQDDRWLDLCAGPGGKAGLLGAFGAERGADVLAVEVTEHRAELVAKATRGLPVYVKHADGRTVGHDPDLVEQGFDRVLVDAPCTGLGALRRRPEARWRRMPSDLPPLTKLQRELLAAAVRAVRVGGIVGYVTCSPHVTETRMTVMETLRKSKIPLELLDAREFMPAGMPGLGDGPTVQLWPHRHGTDAMFLALLRRVG</sequence>
<dbReference type="CDD" id="cd02440">
    <property type="entry name" value="AdoMet_MTases"/>
    <property type="match status" value="1"/>
</dbReference>
<evidence type="ECO:0000256" key="8">
    <source>
        <dbReference type="SAM" id="MobiDB-lite"/>
    </source>
</evidence>
<keyword evidence="4 7" id="KW-0949">S-adenosyl-L-methionine</keyword>
<dbReference type="InterPro" id="IPR018314">
    <property type="entry name" value="RsmB/NOL1/NOP2-like_CS"/>
</dbReference>
<dbReference type="GO" id="GO:0008173">
    <property type="term" value="F:RNA methyltransferase activity"/>
    <property type="evidence" value="ECO:0007669"/>
    <property type="project" value="InterPro"/>
</dbReference>
<dbReference type="Pfam" id="PF01029">
    <property type="entry name" value="NusB"/>
    <property type="match status" value="1"/>
</dbReference>
<feature type="binding site" evidence="7">
    <location>
        <begin position="284"/>
        <end position="290"/>
    </location>
    <ligand>
        <name>S-adenosyl-L-methionine</name>
        <dbReference type="ChEBI" id="CHEBI:59789"/>
    </ligand>
</feature>
<dbReference type="Proteomes" id="UP000622552">
    <property type="component" value="Unassembled WGS sequence"/>
</dbReference>
<keyword evidence="3 7" id="KW-0808">Transferase</keyword>
<protein>
    <submittedName>
        <fullName evidence="10">16S rRNA (Cytosine967-C5)-methyltransferase</fullName>
        <ecNumber evidence="10">2.1.1.176</ecNumber>
    </submittedName>
</protein>
<dbReference type="PRINTS" id="PR02008">
    <property type="entry name" value="RCMTFAMILY"/>
</dbReference>
<dbReference type="EMBL" id="JADOUF010000001">
    <property type="protein sequence ID" value="MBG6141846.1"/>
    <property type="molecule type" value="Genomic_DNA"/>
</dbReference>
<dbReference type="RefSeq" id="WP_197008213.1">
    <property type="nucleotide sequence ID" value="NZ_BONS01000013.1"/>
</dbReference>
<dbReference type="PANTHER" id="PTHR22807">
    <property type="entry name" value="NOP2 YEAST -RELATED NOL1/NOP2/FMU SUN DOMAIN-CONTAINING"/>
    <property type="match status" value="1"/>
</dbReference>
<dbReference type="Gene3D" id="1.10.940.10">
    <property type="entry name" value="NusB-like"/>
    <property type="match status" value="1"/>
</dbReference>
<evidence type="ECO:0000256" key="5">
    <source>
        <dbReference type="ARBA" id="ARBA00022884"/>
    </source>
</evidence>
<keyword evidence="5 7" id="KW-0694">RNA-binding</keyword>
<gene>
    <name evidence="10" type="ORF">IW245_008040</name>
</gene>
<proteinExistence type="inferred from homology"/>
<evidence type="ECO:0000256" key="3">
    <source>
        <dbReference type="ARBA" id="ARBA00022679"/>
    </source>
</evidence>
<dbReference type="GO" id="GO:0006355">
    <property type="term" value="P:regulation of DNA-templated transcription"/>
    <property type="evidence" value="ECO:0007669"/>
    <property type="project" value="InterPro"/>
</dbReference>
<dbReference type="SUPFAM" id="SSF53335">
    <property type="entry name" value="S-adenosyl-L-methionine-dependent methyltransferases"/>
    <property type="match status" value="1"/>
</dbReference>
<evidence type="ECO:0000313" key="11">
    <source>
        <dbReference type="Proteomes" id="UP000622552"/>
    </source>
</evidence>
<dbReference type="InterPro" id="IPR023267">
    <property type="entry name" value="RCMT"/>
</dbReference>
<reference evidence="10" key="1">
    <citation type="submission" date="2020-11" db="EMBL/GenBank/DDBJ databases">
        <title>Sequencing the genomes of 1000 actinobacteria strains.</title>
        <authorList>
            <person name="Klenk H.-P."/>
        </authorList>
    </citation>
    <scope>NUCLEOTIDE SEQUENCE</scope>
    <source>
        <strain evidence="10">DSM 45356</strain>
    </source>
</reference>
<accession>A0A8J7KPZ0</accession>
<evidence type="ECO:0000256" key="4">
    <source>
        <dbReference type="ARBA" id="ARBA00022691"/>
    </source>
</evidence>
<dbReference type="PANTHER" id="PTHR22807:SF53">
    <property type="entry name" value="RIBOSOMAL RNA SMALL SUBUNIT METHYLTRANSFERASE B-RELATED"/>
    <property type="match status" value="1"/>
</dbReference>
<comment type="function">
    <text evidence="6">May act as RNA methyltransferase.</text>
</comment>
<dbReference type="InterPro" id="IPR049560">
    <property type="entry name" value="MeTrfase_RsmB-F_NOP2_cat"/>
</dbReference>